<accession>A0A1Q9BYZ4</accession>
<keyword evidence="3" id="KW-1185">Reference proteome</keyword>
<evidence type="ECO:0000313" key="3">
    <source>
        <dbReference type="Proteomes" id="UP000186817"/>
    </source>
</evidence>
<dbReference type="AlphaFoldDB" id="A0A1Q9BYZ4"/>
<protein>
    <submittedName>
        <fullName evidence="2">Uncharacterized protein</fullName>
    </submittedName>
</protein>
<gene>
    <name evidence="2" type="ORF">AK812_SmicGene44244</name>
</gene>
<feature type="region of interest" description="Disordered" evidence="1">
    <location>
        <begin position="1"/>
        <end position="20"/>
    </location>
</feature>
<sequence length="278" mass="30555">MGDADSSKRPRLDEGPQELSRTYERALAEASMQLKGQSSLRLPWEKGIYAEIFSGSELPKMPSLPVPVALPAGDVTRPGESREDVLKHSSDPLQKFDTAIYKNCVRRSSVEAGGRPSTDREAVYRRWLCVLGHNLAGSKIGELIAEGASEPLLLISEALEGKSTSTMLKRVRFTARMLTWAGEQSVTFFPLKLSLVLDFMRFLGTASGKSQCSETINFLIHVMGVYADPDIMKHPVIKGLIRGSQMSSVDVRQSRVLTVSEVLALEDMLGDESLDPVD</sequence>
<name>A0A1Q9BYZ4_SYMMI</name>
<dbReference type="Proteomes" id="UP000186817">
    <property type="component" value="Unassembled WGS sequence"/>
</dbReference>
<comment type="caution">
    <text evidence="2">The sequence shown here is derived from an EMBL/GenBank/DDBJ whole genome shotgun (WGS) entry which is preliminary data.</text>
</comment>
<organism evidence="2 3">
    <name type="scientific">Symbiodinium microadriaticum</name>
    <name type="common">Dinoflagellate</name>
    <name type="synonym">Zooxanthella microadriatica</name>
    <dbReference type="NCBI Taxonomy" id="2951"/>
    <lineage>
        <taxon>Eukaryota</taxon>
        <taxon>Sar</taxon>
        <taxon>Alveolata</taxon>
        <taxon>Dinophyceae</taxon>
        <taxon>Suessiales</taxon>
        <taxon>Symbiodiniaceae</taxon>
        <taxon>Symbiodinium</taxon>
    </lineage>
</organism>
<reference evidence="2 3" key="1">
    <citation type="submission" date="2016-02" db="EMBL/GenBank/DDBJ databases">
        <title>Genome analysis of coral dinoflagellate symbionts highlights evolutionary adaptations to a symbiotic lifestyle.</title>
        <authorList>
            <person name="Aranda M."/>
            <person name="Li Y."/>
            <person name="Liew Y.J."/>
            <person name="Baumgarten S."/>
            <person name="Simakov O."/>
            <person name="Wilson M."/>
            <person name="Piel J."/>
            <person name="Ashoor H."/>
            <person name="Bougouffa S."/>
            <person name="Bajic V.B."/>
            <person name="Ryu T."/>
            <person name="Ravasi T."/>
            <person name="Bayer T."/>
            <person name="Micklem G."/>
            <person name="Kim H."/>
            <person name="Bhak J."/>
            <person name="Lajeunesse T.C."/>
            <person name="Voolstra C.R."/>
        </authorList>
    </citation>
    <scope>NUCLEOTIDE SEQUENCE [LARGE SCALE GENOMIC DNA]</scope>
    <source>
        <strain evidence="2 3">CCMP2467</strain>
    </source>
</reference>
<dbReference type="EMBL" id="LSRX01002220">
    <property type="protein sequence ID" value="OLP75898.1"/>
    <property type="molecule type" value="Genomic_DNA"/>
</dbReference>
<evidence type="ECO:0000256" key="1">
    <source>
        <dbReference type="SAM" id="MobiDB-lite"/>
    </source>
</evidence>
<dbReference type="OrthoDB" id="416053at2759"/>
<feature type="compositionally biased region" description="Basic and acidic residues" evidence="1">
    <location>
        <begin position="1"/>
        <end position="14"/>
    </location>
</feature>
<proteinExistence type="predicted"/>
<feature type="non-terminal residue" evidence="2">
    <location>
        <position position="278"/>
    </location>
</feature>
<evidence type="ECO:0000313" key="2">
    <source>
        <dbReference type="EMBL" id="OLP75898.1"/>
    </source>
</evidence>